<organism evidence="6 7">
    <name type="scientific">Kluyveromyces marxianus</name>
    <name type="common">Yeast</name>
    <name type="synonym">Candida kefyr</name>
    <dbReference type="NCBI Taxonomy" id="4911"/>
    <lineage>
        <taxon>Eukaryota</taxon>
        <taxon>Fungi</taxon>
        <taxon>Dikarya</taxon>
        <taxon>Ascomycota</taxon>
        <taxon>Saccharomycotina</taxon>
        <taxon>Saccharomycetes</taxon>
        <taxon>Saccharomycetales</taxon>
        <taxon>Saccharomycetaceae</taxon>
        <taxon>Kluyveromyces</taxon>
    </lineage>
</organism>
<dbReference type="InterPro" id="IPR007811">
    <property type="entry name" value="RPC4"/>
</dbReference>
<feature type="compositionally biased region" description="Acidic residues" evidence="5">
    <location>
        <begin position="118"/>
        <end position="128"/>
    </location>
</feature>
<feature type="compositionally biased region" description="Basic and acidic residues" evidence="5">
    <location>
        <begin position="33"/>
        <end position="56"/>
    </location>
</feature>
<feature type="compositionally biased region" description="Basic and acidic residues" evidence="5">
    <location>
        <begin position="140"/>
        <end position="149"/>
    </location>
</feature>
<dbReference type="Pfam" id="PF05132">
    <property type="entry name" value="RNA_pol_Rpc4"/>
    <property type="match status" value="1"/>
</dbReference>
<name>A0ABX6F335_KLUMA</name>
<evidence type="ECO:0000256" key="5">
    <source>
        <dbReference type="SAM" id="MobiDB-lite"/>
    </source>
</evidence>
<feature type="region of interest" description="Disordered" evidence="5">
    <location>
        <begin position="1"/>
        <end position="149"/>
    </location>
</feature>
<dbReference type="PANTHER" id="PTHR13408:SF0">
    <property type="entry name" value="DNA-DIRECTED RNA POLYMERASE III SUBUNIT RPC4"/>
    <property type="match status" value="1"/>
</dbReference>
<evidence type="ECO:0000256" key="4">
    <source>
        <dbReference type="ARBA" id="ARBA00023242"/>
    </source>
</evidence>
<feature type="compositionally biased region" description="Basic and acidic residues" evidence="5">
    <location>
        <begin position="311"/>
        <end position="335"/>
    </location>
</feature>
<comment type="subcellular location">
    <subcellularLocation>
        <location evidence="1">Nucleus</location>
    </subcellularLocation>
</comment>
<feature type="region of interest" description="Disordered" evidence="5">
    <location>
        <begin position="205"/>
        <end position="224"/>
    </location>
</feature>
<dbReference type="EMBL" id="CP015061">
    <property type="protein sequence ID" value="QGN18220.1"/>
    <property type="molecule type" value="Genomic_DNA"/>
</dbReference>
<gene>
    <name evidence="6" type="primary">RPC53</name>
    <name evidence="6" type="ORF">FIM1_4545</name>
</gene>
<dbReference type="GO" id="GO:0000428">
    <property type="term" value="C:DNA-directed RNA polymerase complex"/>
    <property type="evidence" value="ECO:0007669"/>
    <property type="project" value="UniProtKB-KW"/>
</dbReference>
<dbReference type="PANTHER" id="PTHR13408">
    <property type="entry name" value="DNA-DIRECTED RNA POLYMERASE III"/>
    <property type="match status" value="1"/>
</dbReference>
<reference evidence="6 7" key="1">
    <citation type="submission" date="2016-03" db="EMBL/GenBank/DDBJ databases">
        <title>How can Kluyveromyces marxianus grow so fast - potential evolutionary course in Saccharomyces Complex revealed by comparative genomics.</title>
        <authorList>
            <person name="Mo W."/>
            <person name="Lu W."/>
            <person name="Yang X."/>
            <person name="Qi J."/>
            <person name="Lv H."/>
        </authorList>
    </citation>
    <scope>NUCLEOTIDE SEQUENCE [LARGE SCALE GENOMIC DNA]</scope>
    <source>
        <strain evidence="6 7">FIM1</strain>
    </source>
</reference>
<protein>
    <submittedName>
        <fullName evidence="6">DNA-directed RNA polymerase III subunit RPC4</fullName>
    </submittedName>
</protein>
<evidence type="ECO:0000256" key="3">
    <source>
        <dbReference type="ARBA" id="ARBA00023163"/>
    </source>
</evidence>
<sequence>MSGRLPGLTQGKPGGKPASGSALKFKPKVVARKSKEERDANVLKVEEPKKQPERKKYTQKPPGGQRRQPKYLNNTRVITSGPLAAGNFSGGSSRGNGFIKTEGSQSSLLQQGLKSVSDDEANASDGEDSSAGKRINMGKEYSEADFKKETDNLFEGDEDDVAANMPIDEETRTSKQLANLFPVRAVRINHEKVDSMQKAVQESMSTLNTRDPTPGPVKLEHDQNQDLNGTLSDVVKEREDQLKEKLRVLNLQQEINSVDAEEVLKEVNLLFEDHKHIYKKLNRINDVPNKFLFIQFPSNFPEFKRPLAKTEDTVVENKEEETSKASDEDSKDGKQPKTKKNAPESPQPLVGNVGSIRVHKSGKLSVKIGNVVMDISRGAESTFLQDVVSLDLEGQEAELLGQIDGRAVVTPHI</sequence>
<keyword evidence="7" id="KW-1185">Reference proteome</keyword>
<dbReference type="Proteomes" id="UP000422736">
    <property type="component" value="Chromosome 7"/>
</dbReference>
<evidence type="ECO:0000256" key="1">
    <source>
        <dbReference type="ARBA" id="ARBA00004123"/>
    </source>
</evidence>
<accession>A0ABX6F335</accession>
<keyword evidence="4" id="KW-0539">Nucleus</keyword>
<proteinExistence type="predicted"/>
<feature type="region of interest" description="Disordered" evidence="5">
    <location>
        <begin position="311"/>
        <end position="353"/>
    </location>
</feature>
<feature type="compositionally biased region" description="Low complexity" evidence="5">
    <location>
        <begin position="95"/>
        <end position="113"/>
    </location>
</feature>
<keyword evidence="3" id="KW-0804">Transcription</keyword>
<keyword evidence="2 6" id="KW-0240">DNA-directed RNA polymerase</keyword>
<evidence type="ECO:0000313" key="6">
    <source>
        <dbReference type="EMBL" id="QGN18220.1"/>
    </source>
</evidence>
<evidence type="ECO:0000256" key="2">
    <source>
        <dbReference type="ARBA" id="ARBA00022478"/>
    </source>
</evidence>
<evidence type="ECO:0000313" key="7">
    <source>
        <dbReference type="Proteomes" id="UP000422736"/>
    </source>
</evidence>